<name>A0A7J7DH65_TRIWF</name>
<dbReference type="CDD" id="cd15848">
    <property type="entry name" value="SNARE_syntaxin1-like"/>
    <property type="match status" value="1"/>
</dbReference>
<dbReference type="SMART" id="SM00503">
    <property type="entry name" value="SynN"/>
    <property type="match status" value="1"/>
</dbReference>
<keyword evidence="6" id="KW-0812">Transmembrane</keyword>
<sequence>MNDLITKSFLSYVELKKHAMKDQETEADLEMGQLDPTNEQNLSLFFQEVAPIKSDMEDITNLLLDLQDLNESTKSTHSAKILKGIRERIDSDMVSILQKAKNIKSRLESLHQSNLANRKSYKEITPVDRTRISVTNGLRVKLREMMHDFQSLREQIVKEHIEGLKRRYYSITGEEPSEEVIEKMMISGSGLQEKLFEGKVDLAMENKERHEALKDIQRSLTKLHQVFLDMAVLVDTQGEEIKTIEENVNHAKASINGGTNGLFYAKQMEKRRNWACWIGVLVLILLVCLVAILA</sequence>
<keyword evidence="6" id="KW-1133">Transmembrane helix</keyword>
<reference evidence="8 9" key="1">
    <citation type="journal article" date="2020" name="Nat. Commun.">
        <title>Genome of Tripterygium wilfordii and identification of cytochrome P450 involved in triptolide biosynthesis.</title>
        <authorList>
            <person name="Tu L."/>
            <person name="Su P."/>
            <person name="Zhang Z."/>
            <person name="Gao L."/>
            <person name="Wang J."/>
            <person name="Hu T."/>
            <person name="Zhou J."/>
            <person name="Zhang Y."/>
            <person name="Zhao Y."/>
            <person name="Liu Y."/>
            <person name="Song Y."/>
            <person name="Tong Y."/>
            <person name="Lu Y."/>
            <person name="Yang J."/>
            <person name="Xu C."/>
            <person name="Jia M."/>
            <person name="Peters R.J."/>
            <person name="Huang L."/>
            <person name="Gao W."/>
        </authorList>
    </citation>
    <scope>NUCLEOTIDE SEQUENCE [LARGE SCALE GENOMIC DNA]</scope>
    <source>
        <strain evidence="9">cv. XIE 37</strain>
        <tissue evidence="8">Leaf</tissue>
    </source>
</reference>
<gene>
    <name evidence="8" type="ORF">HS088_TW07G01312</name>
</gene>
<evidence type="ECO:0000313" key="9">
    <source>
        <dbReference type="Proteomes" id="UP000593562"/>
    </source>
</evidence>
<dbReference type="InParanoid" id="A0A7J7DH65"/>
<dbReference type="GO" id="GO:0005886">
    <property type="term" value="C:plasma membrane"/>
    <property type="evidence" value="ECO:0007669"/>
    <property type="project" value="TreeGrafter"/>
</dbReference>
<keyword evidence="4" id="KW-0007">Acetylation</keyword>
<keyword evidence="9" id="KW-1185">Reference proteome</keyword>
<dbReference type="PANTHER" id="PTHR19957">
    <property type="entry name" value="SYNTAXIN"/>
    <property type="match status" value="1"/>
</dbReference>
<dbReference type="InterPro" id="IPR000727">
    <property type="entry name" value="T_SNARE_dom"/>
</dbReference>
<evidence type="ECO:0000256" key="5">
    <source>
        <dbReference type="ARBA" id="ARBA00023054"/>
    </source>
</evidence>
<keyword evidence="3" id="KW-0653">Protein transport</keyword>
<dbReference type="SUPFAM" id="SSF47661">
    <property type="entry name" value="t-snare proteins"/>
    <property type="match status" value="1"/>
</dbReference>
<dbReference type="FunFam" id="1.20.5.110:FF:000008">
    <property type="entry name" value="Syntaxin 132"/>
    <property type="match status" value="1"/>
</dbReference>
<dbReference type="SMART" id="SM00397">
    <property type="entry name" value="t_SNARE"/>
    <property type="match status" value="1"/>
</dbReference>
<keyword evidence="2" id="KW-0813">Transport</keyword>
<dbReference type="InterPro" id="IPR006011">
    <property type="entry name" value="Syntaxin_N"/>
</dbReference>
<dbReference type="GO" id="GO:0031201">
    <property type="term" value="C:SNARE complex"/>
    <property type="evidence" value="ECO:0007669"/>
    <property type="project" value="TreeGrafter"/>
</dbReference>
<dbReference type="Proteomes" id="UP000593562">
    <property type="component" value="Unassembled WGS sequence"/>
</dbReference>
<feature type="transmembrane region" description="Helical" evidence="6">
    <location>
        <begin position="274"/>
        <end position="293"/>
    </location>
</feature>
<comment type="similarity">
    <text evidence="1">Belongs to the syntaxin family.</text>
</comment>
<dbReference type="GO" id="GO:0005484">
    <property type="term" value="F:SNAP receptor activity"/>
    <property type="evidence" value="ECO:0007669"/>
    <property type="project" value="TreeGrafter"/>
</dbReference>
<organism evidence="8 9">
    <name type="scientific">Tripterygium wilfordii</name>
    <name type="common">Thunder God vine</name>
    <dbReference type="NCBI Taxonomy" id="458696"/>
    <lineage>
        <taxon>Eukaryota</taxon>
        <taxon>Viridiplantae</taxon>
        <taxon>Streptophyta</taxon>
        <taxon>Embryophyta</taxon>
        <taxon>Tracheophyta</taxon>
        <taxon>Spermatophyta</taxon>
        <taxon>Magnoliopsida</taxon>
        <taxon>eudicotyledons</taxon>
        <taxon>Gunneridae</taxon>
        <taxon>Pentapetalae</taxon>
        <taxon>rosids</taxon>
        <taxon>fabids</taxon>
        <taxon>Celastrales</taxon>
        <taxon>Celastraceae</taxon>
        <taxon>Tripterygium</taxon>
    </lineage>
</organism>
<evidence type="ECO:0000313" key="8">
    <source>
        <dbReference type="EMBL" id="KAF5745720.1"/>
    </source>
</evidence>
<dbReference type="EMBL" id="JAAARO010000007">
    <property type="protein sequence ID" value="KAF5745720.1"/>
    <property type="molecule type" value="Genomic_DNA"/>
</dbReference>
<dbReference type="PROSITE" id="PS50192">
    <property type="entry name" value="T_SNARE"/>
    <property type="match status" value="1"/>
</dbReference>
<protein>
    <submittedName>
        <fullName evidence="8">Putative syntaxin</fullName>
    </submittedName>
</protein>
<dbReference type="GO" id="GO:0006906">
    <property type="term" value="P:vesicle fusion"/>
    <property type="evidence" value="ECO:0007669"/>
    <property type="project" value="TreeGrafter"/>
</dbReference>
<evidence type="ECO:0000256" key="3">
    <source>
        <dbReference type="ARBA" id="ARBA00022927"/>
    </source>
</evidence>
<dbReference type="InterPro" id="IPR010989">
    <property type="entry name" value="SNARE"/>
</dbReference>
<accession>A0A7J7DH65</accession>
<dbReference type="Pfam" id="PF00804">
    <property type="entry name" value="Syntaxin"/>
    <property type="match status" value="1"/>
</dbReference>
<keyword evidence="6" id="KW-0472">Membrane</keyword>
<dbReference type="AlphaFoldDB" id="A0A7J7DH65"/>
<evidence type="ECO:0000256" key="1">
    <source>
        <dbReference type="ARBA" id="ARBA00009063"/>
    </source>
</evidence>
<evidence type="ECO:0000256" key="6">
    <source>
        <dbReference type="SAM" id="Phobius"/>
    </source>
</evidence>
<evidence type="ECO:0000256" key="4">
    <source>
        <dbReference type="ARBA" id="ARBA00022990"/>
    </source>
</evidence>
<dbReference type="Gene3D" id="1.20.5.110">
    <property type="match status" value="1"/>
</dbReference>
<dbReference type="GO" id="GO:0000149">
    <property type="term" value="F:SNARE binding"/>
    <property type="evidence" value="ECO:0007669"/>
    <property type="project" value="TreeGrafter"/>
</dbReference>
<evidence type="ECO:0000256" key="2">
    <source>
        <dbReference type="ARBA" id="ARBA00022448"/>
    </source>
</evidence>
<keyword evidence="5" id="KW-0175">Coiled coil</keyword>
<proteinExistence type="inferred from homology"/>
<feature type="domain" description="T-SNARE coiled-coil homology" evidence="7">
    <location>
        <begin position="203"/>
        <end position="265"/>
    </location>
</feature>
<dbReference type="CDD" id="cd00179">
    <property type="entry name" value="SynN"/>
    <property type="match status" value="1"/>
</dbReference>
<dbReference type="GO" id="GO:0048278">
    <property type="term" value="P:vesicle docking"/>
    <property type="evidence" value="ECO:0007669"/>
    <property type="project" value="TreeGrafter"/>
</dbReference>
<dbReference type="InterPro" id="IPR045242">
    <property type="entry name" value="Syntaxin"/>
</dbReference>
<dbReference type="PANTHER" id="PTHR19957:SF91">
    <property type="entry name" value="SYNTAXIN-112"/>
    <property type="match status" value="1"/>
</dbReference>
<dbReference type="GO" id="GO:0006886">
    <property type="term" value="P:intracellular protein transport"/>
    <property type="evidence" value="ECO:0007669"/>
    <property type="project" value="TreeGrafter"/>
</dbReference>
<dbReference type="GO" id="GO:0012505">
    <property type="term" value="C:endomembrane system"/>
    <property type="evidence" value="ECO:0007669"/>
    <property type="project" value="TreeGrafter"/>
</dbReference>
<dbReference type="Gene3D" id="1.20.58.70">
    <property type="match status" value="1"/>
</dbReference>
<dbReference type="GO" id="GO:0006887">
    <property type="term" value="P:exocytosis"/>
    <property type="evidence" value="ECO:0007669"/>
    <property type="project" value="TreeGrafter"/>
</dbReference>
<comment type="caution">
    <text evidence="8">The sequence shown here is derived from an EMBL/GenBank/DDBJ whole genome shotgun (WGS) entry which is preliminary data.</text>
</comment>
<evidence type="ECO:0000259" key="7">
    <source>
        <dbReference type="PROSITE" id="PS50192"/>
    </source>
</evidence>